<gene>
    <name evidence="2" type="ORF">NTEN_LOCUS10627</name>
</gene>
<keyword evidence="3" id="KW-1185">Reference proteome</keyword>
<dbReference type="EMBL" id="CADCXU010015958">
    <property type="protein sequence ID" value="CAB0005150.1"/>
    <property type="molecule type" value="Genomic_DNA"/>
</dbReference>
<protein>
    <submittedName>
        <fullName evidence="2">Uncharacterized protein</fullName>
    </submittedName>
</protein>
<sequence length="249" mass="28860">MMKAPTIFLWFSWRPPLQCNTNRLQPLWLQKIVHWRPPPPAQYQPSRTTLASDDCQVPYQFYEEPCHTCGTFQEQMVQHDAIQEIPCEEMINISTLPYDVGKFPKPCNICGPPSPPDLPDYPIWEPRPLAGIYGRYQRDPSHFDPYGLPKEKCKRRRHPYPRRRAPPSPPFMRQRPLRSLLPPTPPPWPGDSVLWTYPTYDDRRVHPGTAAPPFTYCSGYSSLQLANITATICTDFSDYLVTYPQISSE</sequence>
<dbReference type="AlphaFoldDB" id="A0A6H5GPU6"/>
<evidence type="ECO:0000256" key="1">
    <source>
        <dbReference type="SAM" id="MobiDB-lite"/>
    </source>
</evidence>
<dbReference type="Proteomes" id="UP000479000">
    <property type="component" value="Unassembled WGS sequence"/>
</dbReference>
<proteinExistence type="predicted"/>
<evidence type="ECO:0000313" key="3">
    <source>
        <dbReference type="Proteomes" id="UP000479000"/>
    </source>
</evidence>
<evidence type="ECO:0000313" key="2">
    <source>
        <dbReference type="EMBL" id="CAB0005150.1"/>
    </source>
</evidence>
<feature type="region of interest" description="Disordered" evidence="1">
    <location>
        <begin position="157"/>
        <end position="176"/>
    </location>
</feature>
<reference evidence="2 3" key="1">
    <citation type="submission" date="2020-02" db="EMBL/GenBank/DDBJ databases">
        <authorList>
            <person name="Ferguson B K."/>
        </authorList>
    </citation>
    <scope>NUCLEOTIDE SEQUENCE [LARGE SCALE GENOMIC DNA]</scope>
</reference>
<organism evidence="2 3">
    <name type="scientific">Nesidiocoris tenuis</name>
    <dbReference type="NCBI Taxonomy" id="355587"/>
    <lineage>
        <taxon>Eukaryota</taxon>
        <taxon>Metazoa</taxon>
        <taxon>Ecdysozoa</taxon>
        <taxon>Arthropoda</taxon>
        <taxon>Hexapoda</taxon>
        <taxon>Insecta</taxon>
        <taxon>Pterygota</taxon>
        <taxon>Neoptera</taxon>
        <taxon>Paraneoptera</taxon>
        <taxon>Hemiptera</taxon>
        <taxon>Heteroptera</taxon>
        <taxon>Panheteroptera</taxon>
        <taxon>Cimicomorpha</taxon>
        <taxon>Miridae</taxon>
        <taxon>Dicyphina</taxon>
        <taxon>Nesidiocoris</taxon>
    </lineage>
</organism>
<name>A0A6H5GPU6_9HEMI</name>
<accession>A0A6H5GPU6</accession>